<dbReference type="Pfam" id="PF03874">
    <property type="entry name" value="RNA_pol_Rpb4"/>
    <property type="match status" value="1"/>
</dbReference>
<evidence type="ECO:0000256" key="3">
    <source>
        <dbReference type="SAM" id="MobiDB-lite"/>
    </source>
</evidence>
<dbReference type="Gene3D" id="1.20.1250.40">
    <property type="match status" value="1"/>
</dbReference>
<dbReference type="GO" id="GO:0000166">
    <property type="term" value="F:nucleotide binding"/>
    <property type="evidence" value="ECO:0007669"/>
    <property type="project" value="InterPro"/>
</dbReference>
<dbReference type="eggNOG" id="KOG2351">
    <property type="taxonomic scope" value="Eukaryota"/>
</dbReference>
<feature type="region of interest" description="Disordered" evidence="3">
    <location>
        <begin position="1"/>
        <end position="31"/>
    </location>
</feature>
<dbReference type="InterPro" id="IPR045222">
    <property type="entry name" value="Rpb4-like"/>
</dbReference>
<dbReference type="STRING" id="4572.M8A5D5"/>
<sequence>MSCPVISSAMPNQSDNPRTASGAKPEHNKGALNGRQMVLISDDSDSDFDSDVFDRPGYLITIFFEEEAPPTHSKSNGKASSDSLKTGGKASSFSNGEGSKGGKAFSAGKGGKGSASNAKPAMSDAELKLQLDMSPNSILLTNCEAAEMLQKIQGHMAILSEDPKIKIPEPLKDYGVNDGEICMIANIGPETIEEVYALIPSLKATRSINEGKIAEALTALANIKASK</sequence>
<feature type="region of interest" description="Disordered" evidence="3">
    <location>
        <begin position="69"/>
        <end position="119"/>
    </location>
</feature>
<dbReference type="GO" id="GO:0030880">
    <property type="term" value="C:RNA polymerase complex"/>
    <property type="evidence" value="ECO:0007669"/>
    <property type="project" value="InterPro"/>
</dbReference>
<dbReference type="PANTHER" id="PTHR21297">
    <property type="entry name" value="DNA-DIRECTED RNA POLYMERASE II"/>
    <property type="match status" value="1"/>
</dbReference>
<dbReference type="InterPro" id="IPR005574">
    <property type="entry name" value="Rpb4/RPC9"/>
</dbReference>
<dbReference type="InterPro" id="IPR010997">
    <property type="entry name" value="HRDC-like_sf"/>
</dbReference>
<evidence type="ECO:0000256" key="2">
    <source>
        <dbReference type="ARBA" id="ARBA00023242"/>
    </source>
</evidence>
<keyword evidence="2" id="KW-0539">Nucleus</keyword>
<organism evidence="4">
    <name type="scientific">Triticum urartu</name>
    <name type="common">Red wild einkorn</name>
    <name type="synonym">Crithodium urartu</name>
    <dbReference type="NCBI Taxonomy" id="4572"/>
    <lineage>
        <taxon>Eukaryota</taxon>
        <taxon>Viridiplantae</taxon>
        <taxon>Streptophyta</taxon>
        <taxon>Embryophyta</taxon>
        <taxon>Tracheophyta</taxon>
        <taxon>Spermatophyta</taxon>
        <taxon>Magnoliopsida</taxon>
        <taxon>Liliopsida</taxon>
        <taxon>Poales</taxon>
        <taxon>Poaceae</taxon>
        <taxon>BOP clade</taxon>
        <taxon>Pooideae</taxon>
        <taxon>Triticodae</taxon>
        <taxon>Triticeae</taxon>
        <taxon>Triticinae</taxon>
        <taxon>Triticum</taxon>
    </lineage>
</organism>
<name>M8A5D5_TRIUA</name>
<evidence type="ECO:0000256" key="1">
    <source>
        <dbReference type="ARBA" id="ARBA00004123"/>
    </source>
</evidence>
<dbReference type="OMA" id="THYSKPD"/>
<dbReference type="EMBL" id="KD017282">
    <property type="protein sequence ID" value="EMS67577.1"/>
    <property type="molecule type" value="Genomic_DNA"/>
</dbReference>
<dbReference type="GO" id="GO:0006352">
    <property type="term" value="P:DNA-templated transcription initiation"/>
    <property type="evidence" value="ECO:0007669"/>
    <property type="project" value="InterPro"/>
</dbReference>
<protein>
    <recommendedName>
        <fullName evidence="5">RNA polymerase Rpb4/RPC9 core domain-containing protein</fullName>
    </recommendedName>
</protein>
<accession>M8A5D5</accession>
<reference evidence="4" key="1">
    <citation type="journal article" date="2013" name="Nature">
        <title>Draft genome of the wheat A-genome progenitor Triticum urartu.</title>
        <authorList>
            <person name="Ling H.Q."/>
            <person name="Zhao S."/>
            <person name="Liu D."/>
            <person name="Wang J."/>
            <person name="Sun H."/>
            <person name="Zhang C."/>
            <person name="Fan H."/>
            <person name="Li D."/>
            <person name="Dong L."/>
            <person name="Tao Y."/>
            <person name="Gao C."/>
            <person name="Wu H."/>
            <person name="Li Y."/>
            <person name="Cui Y."/>
            <person name="Guo X."/>
            <person name="Zheng S."/>
            <person name="Wang B."/>
            <person name="Yu K."/>
            <person name="Liang Q."/>
            <person name="Yang W."/>
            <person name="Lou X."/>
            <person name="Chen J."/>
            <person name="Feng M."/>
            <person name="Jian J."/>
            <person name="Zhang X."/>
            <person name="Luo G."/>
            <person name="Jiang Y."/>
            <person name="Liu J."/>
            <person name="Wang Z."/>
            <person name="Sha Y."/>
            <person name="Zhang B."/>
            <person name="Wu H."/>
            <person name="Tang D."/>
            <person name="Shen Q."/>
            <person name="Xue P."/>
            <person name="Zou S."/>
            <person name="Wang X."/>
            <person name="Liu X."/>
            <person name="Wang F."/>
            <person name="Yang Y."/>
            <person name="An X."/>
            <person name="Dong Z."/>
            <person name="Zhang K."/>
            <person name="Zhang X."/>
            <person name="Luo M.C."/>
            <person name="Dvorak J."/>
            <person name="Tong Y."/>
            <person name="Wang J."/>
            <person name="Yang H."/>
            <person name="Li Z."/>
            <person name="Wang D."/>
            <person name="Zhang A."/>
            <person name="Wang J."/>
        </authorList>
    </citation>
    <scope>NUCLEOTIDE SEQUENCE</scope>
</reference>
<dbReference type="GO" id="GO:0005634">
    <property type="term" value="C:nucleus"/>
    <property type="evidence" value="ECO:0007669"/>
    <property type="project" value="UniProtKB-SubCell"/>
</dbReference>
<dbReference type="AlphaFoldDB" id="M8A5D5"/>
<evidence type="ECO:0000313" key="4">
    <source>
        <dbReference type="EMBL" id="EMS67577.1"/>
    </source>
</evidence>
<dbReference type="InterPro" id="IPR038324">
    <property type="entry name" value="Rpb4/RPC9_sf"/>
</dbReference>
<comment type="subcellular location">
    <subcellularLocation>
        <location evidence="1">Nucleus</location>
    </subcellularLocation>
</comment>
<dbReference type="SUPFAM" id="SSF47819">
    <property type="entry name" value="HRDC-like"/>
    <property type="match status" value="1"/>
</dbReference>
<evidence type="ECO:0008006" key="5">
    <source>
        <dbReference type="Google" id="ProtNLM"/>
    </source>
</evidence>
<gene>
    <name evidence="4" type="ORF">TRIUR3_30600</name>
</gene>
<feature type="compositionally biased region" description="Polar residues" evidence="3">
    <location>
        <begin position="72"/>
        <end position="95"/>
    </location>
</feature>
<proteinExistence type="predicted"/>
<feature type="compositionally biased region" description="Polar residues" evidence="3">
    <location>
        <begin position="9"/>
        <end position="19"/>
    </location>
</feature>